<dbReference type="GO" id="GO:0003676">
    <property type="term" value="F:nucleic acid binding"/>
    <property type="evidence" value="ECO:0007669"/>
    <property type="project" value="InterPro"/>
</dbReference>
<reference evidence="1" key="1">
    <citation type="submission" date="2020-06" db="EMBL/GenBank/DDBJ databases">
        <title>Unique genomic features of the anaerobic methanotrophic archaea.</title>
        <authorList>
            <person name="Chadwick G.L."/>
            <person name="Skennerton C.T."/>
            <person name="Laso-Perez R."/>
            <person name="Leu A.O."/>
            <person name="Speth D.R."/>
            <person name="Yu H."/>
            <person name="Morgan-Lang C."/>
            <person name="Hatzenpichler R."/>
            <person name="Goudeau D."/>
            <person name="Malmstrom R."/>
            <person name="Brazelton W.J."/>
            <person name="Woyke T."/>
            <person name="Hallam S.J."/>
            <person name="Tyson G.W."/>
            <person name="Wegener G."/>
            <person name="Boetius A."/>
            <person name="Orphan V."/>
        </authorList>
    </citation>
    <scope>NUCLEOTIDE SEQUENCE</scope>
</reference>
<name>A0A7G9Z382_9EURY</name>
<gene>
    <name evidence="1" type="ORF">PDBAIGND_00022</name>
</gene>
<evidence type="ECO:0008006" key="2">
    <source>
        <dbReference type="Google" id="ProtNLM"/>
    </source>
</evidence>
<dbReference type="Gene3D" id="3.40.1350.10">
    <property type="match status" value="1"/>
</dbReference>
<proteinExistence type="predicted"/>
<evidence type="ECO:0000313" key="1">
    <source>
        <dbReference type="EMBL" id="QNO54716.1"/>
    </source>
</evidence>
<sequence>MDKVNLIKPEKINLLNHPTLNEKWVQEAIAKDPSILGLGELILKDKERIQPKAGRLDLLLQDPETNRRYEVEIQLGKVDEGHIIRTIEYWDIERKRYPQYDHCAVIIAEDITSRFLNIISIFNGFIPLIAIQMNAYKVKDDYFLLSTTVLDEMSLGLLEEEEIREVTDRNYWETVRGTKKTVAIADELLNLISEFAPGYELKYNKFYIGLAKDKQPDNFVIFIAKKSSLNMELRLKQSGEIEKMLEDAGLDLMNYDKRWGRYPQSQAKFHSKSQTFFHS</sequence>
<dbReference type="EMBL" id="MT631590">
    <property type="protein sequence ID" value="QNO54716.1"/>
    <property type="molecule type" value="Genomic_DNA"/>
</dbReference>
<protein>
    <recommendedName>
        <fullName evidence="2">DUF5655 domain-containing protein</fullName>
    </recommendedName>
</protein>
<dbReference type="AlphaFoldDB" id="A0A7G9Z382"/>
<accession>A0A7G9Z382</accession>
<organism evidence="1">
    <name type="scientific">Candidatus Methanophaga sp. ANME-1 ERB7</name>
    <dbReference type="NCBI Taxonomy" id="2759913"/>
    <lineage>
        <taxon>Archaea</taxon>
        <taxon>Methanobacteriati</taxon>
        <taxon>Methanobacteriota</taxon>
        <taxon>Stenosarchaea group</taxon>
        <taxon>Methanomicrobia</taxon>
        <taxon>Candidatus Methanophagales</taxon>
        <taxon>Candidatus Methanophagaceae</taxon>
        <taxon>Candidatus Methanophaga</taxon>
    </lineage>
</organism>
<dbReference type="InterPro" id="IPR011856">
    <property type="entry name" value="tRNA_endonuc-like_dom_sf"/>
</dbReference>